<evidence type="ECO:0000313" key="1">
    <source>
        <dbReference type="EMBL" id="KAH7668487.1"/>
    </source>
</evidence>
<organism evidence="1 2">
    <name type="scientific">Dioscorea alata</name>
    <name type="common">Purple yam</name>
    <dbReference type="NCBI Taxonomy" id="55571"/>
    <lineage>
        <taxon>Eukaryota</taxon>
        <taxon>Viridiplantae</taxon>
        <taxon>Streptophyta</taxon>
        <taxon>Embryophyta</taxon>
        <taxon>Tracheophyta</taxon>
        <taxon>Spermatophyta</taxon>
        <taxon>Magnoliopsida</taxon>
        <taxon>Liliopsida</taxon>
        <taxon>Dioscoreales</taxon>
        <taxon>Dioscoreaceae</taxon>
        <taxon>Dioscorea</taxon>
    </lineage>
</organism>
<dbReference type="EMBL" id="CM037021">
    <property type="protein sequence ID" value="KAH7668487.1"/>
    <property type="molecule type" value="Genomic_DNA"/>
</dbReference>
<sequence length="190" mass="20222">MADSRIFSGGDADHAHEPGRRLYNPYQDLQIPRQIVYDLPTSPEILFHEESIRQHRSWGENLTYCTGVGYLAGAVAGGSIGLRDGLRTAEQGDSMKLRINRVLNSSGHTGRRLGNKLGVVGLLYAGMESGLVALRDKDDWMNSVAAGLGTGALFRAASGPRSAAVAGAIGGLMVGAAVAVKQVFKRYVPI</sequence>
<evidence type="ECO:0000313" key="2">
    <source>
        <dbReference type="Proteomes" id="UP000827976"/>
    </source>
</evidence>
<gene>
    <name evidence="1" type="ORF">IHE45_11G013700</name>
</gene>
<keyword evidence="2" id="KW-1185">Reference proteome</keyword>
<comment type="caution">
    <text evidence="1">The sequence shown here is derived from an EMBL/GenBank/DDBJ whole genome shotgun (WGS) entry which is preliminary data.</text>
</comment>
<proteinExistence type="predicted"/>
<accession>A0ACB7V4L0</accession>
<name>A0ACB7V4L0_DIOAL</name>
<protein>
    <submittedName>
        <fullName evidence="1">Mitochondrial import inner membrane translocase subunit TIM23 protein</fullName>
    </submittedName>
</protein>
<dbReference type="Proteomes" id="UP000827976">
    <property type="component" value="Chromosome 11"/>
</dbReference>
<reference evidence="2" key="1">
    <citation type="journal article" date="2022" name="Nat. Commun.">
        <title>Chromosome evolution and the genetic basis of agronomically important traits in greater yam.</title>
        <authorList>
            <person name="Bredeson J.V."/>
            <person name="Lyons J.B."/>
            <person name="Oniyinde I.O."/>
            <person name="Okereke N.R."/>
            <person name="Kolade O."/>
            <person name="Nnabue I."/>
            <person name="Nwadili C.O."/>
            <person name="Hribova E."/>
            <person name="Parker M."/>
            <person name="Nwogha J."/>
            <person name="Shu S."/>
            <person name="Carlson J."/>
            <person name="Kariba R."/>
            <person name="Muthemba S."/>
            <person name="Knop K."/>
            <person name="Barton G.J."/>
            <person name="Sherwood A.V."/>
            <person name="Lopez-Montes A."/>
            <person name="Asiedu R."/>
            <person name="Jamnadass R."/>
            <person name="Muchugi A."/>
            <person name="Goodstein D."/>
            <person name="Egesi C.N."/>
            <person name="Featherston J."/>
            <person name="Asfaw A."/>
            <person name="Simpson G.G."/>
            <person name="Dolezel J."/>
            <person name="Hendre P.S."/>
            <person name="Van Deynze A."/>
            <person name="Kumar P.L."/>
            <person name="Obidiegwu J.E."/>
            <person name="Bhattacharjee R."/>
            <person name="Rokhsar D.S."/>
        </authorList>
    </citation>
    <scope>NUCLEOTIDE SEQUENCE [LARGE SCALE GENOMIC DNA]</scope>
    <source>
        <strain evidence="2">cv. TDa95/00328</strain>
    </source>
</reference>